<keyword evidence="2" id="KW-1185">Reference proteome</keyword>
<gene>
    <name evidence="1" type="ORF">V6617_02040</name>
</gene>
<evidence type="ECO:0000313" key="1">
    <source>
        <dbReference type="EMBL" id="WWT33273.1"/>
    </source>
</evidence>
<sequence>MPIYRLFPLADPQSSNWDIAANRGEVLVRASNSGGARVIAASTEAAMAQRRDENDDVFSIRASAFADDKLYGVQMADDSPFDREGPDAVLEGLVDERTAGE</sequence>
<organism evidence="1 2">
    <name type="scientific">Pelagibacterium nitratireducens</name>
    <dbReference type="NCBI Taxonomy" id="1046114"/>
    <lineage>
        <taxon>Bacteria</taxon>
        <taxon>Pseudomonadati</taxon>
        <taxon>Pseudomonadota</taxon>
        <taxon>Alphaproteobacteria</taxon>
        <taxon>Hyphomicrobiales</taxon>
        <taxon>Devosiaceae</taxon>
        <taxon>Pelagibacterium</taxon>
    </lineage>
</organism>
<dbReference type="EMBL" id="CP146275">
    <property type="protein sequence ID" value="WWT33273.1"/>
    <property type="molecule type" value="Genomic_DNA"/>
</dbReference>
<name>A0ABZ2I089_9HYPH</name>
<accession>A0ABZ2I089</accession>
<reference evidence="1 2" key="1">
    <citation type="submission" date="2024-02" db="EMBL/GenBank/DDBJ databases">
        <title>Complete genome sequence of Pelagibacterium nitratireducens ZH15.</title>
        <authorList>
            <person name="Zhao L.H."/>
        </authorList>
    </citation>
    <scope>NUCLEOTIDE SEQUENCE [LARGE SCALE GENOMIC DNA]</scope>
    <source>
        <strain evidence="1 2">ZH15</strain>
    </source>
</reference>
<dbReference type="Proteomes" id="UP001369958">
    <property type="component" value="Chromosome"/>
</dbReference>
<evidence type="ECO:0000313" key="2">
    <source>
        <dbReference type="Proteomes" id="UP001369958"/>
    </source>
</evidence>
<dbReference type="RefSeq" id="WP_338608750.1">
    <property type="nucleotide sequence ID" value="NZ_CP146275.1"/>
</dbReference>
<protein>
    <submittedName>
        <fullName evidence="1">Uncharacterized protein</fullName>
    </submittedName>
</protein>
<proteinExistence type="predicted"/>